<dbReference type="SUPFAM" id="SSF50475">
    <property type="entry name" value="FMN-binding split barrel"/>
    <property type="match status" value="1"/>
</dbReference>
<dbReference type="OrthoDB" id="9792858at2"/>
<dbReference type="SMART" id="SM00903">
    <property type="entry name" value="Flavin_Reduct"/>
    <property type="match status" value="1"/>
</dbReference>
<proteinExistence type="predicted"/>
<evidence type="ECO:0000313" key="3">
    <source>
        <dbReference type="EMBL" id="KMS72381.1"/>
    </source>
</evidence>
<comment type="caution">
    <text evidence="3">The sequence shown here is derived from an EMBL/GenBank/DDBJ whole genome shotgun (WGS) entry which is preliminary data.</text>
</comment>
<dbReference type="EMBL" id="LFNT01000028">
    <property type="protein sequence ID" value="KMS72381.1"/>
    <property type="molecule type" value="Genomic_DNA"/>
</dbReference>
<dbReference type="InterPro" id="IPR002563">
    <property type="entry name" value="Flavin_Rdtase-like_dom"/>
</dbReference>
<keyword evidence="1" id="KW-0560">Oxidoreductase</keyword>
<sequence>MQSSPAQPAFRECVDPALLRACFGRFGTGVSVVSYFYDGAAHGVTVSSFTSVSLNPSLLLVSLDRRSRSCQKLRNAHFTVNVLSADQMDLALHFAGRPGPGVDIPWADQEGTPRLEGAVAWLRCAPFHAYDGGDHVLFLGEVMACATGPGEPLLFQDGEFRRPGSLLSRN</sequence>
<organism evidence="3 4">
    <name type="scientific">Streptomyces viridochromogenes</name>
    <dbReference type="NCBI Taxonomy" id="1938"/>
    <lineage>
        <taxon>Bacteria</taxon>
        <taxon>Bacillati</taxon>
        <taxon>Actinomycetota</taxon>
        <taxon>Actinomycetes</taxon>
        <taxon>Kitasatosporales</taxon>
        <taxon>Streptomycetaceae</taxon>
        <taxon>Streptomyces</taxon>
    </lineage>
</organism>
<evidence type="ECO:0000259" key="2">
    <source>
        <dbReference type="SMART" id="SM00903"/>
    </source>
</evidence>
<evidence type="ECO:0000313" key="4">
    <source>
        <dbReference type="Proteomes" id="UP000037432"/>
    </source>
</evidence>
<dbReference type="RefSeq" id="WP_048583384.1">
    <property type="nucleotide sequence ID" value="NZ_LFNT01000028.1"/>
</dbReference>
<dbReference type="GO" id="GO:0006208">
    <property type="term" value="P:pyrimidine nucleobase catabolic process"/>
    <property type="evidence" value="ECO:0007669"/>
    <property type="project" value="TreeGrafter"/>
</dbReference>
<dbReference type="GO" id="GO:0010181">
    <property type="term" value="F:FMN binding"/>
    <property type="evidence" value="ECO:0007669"/>
    <property type="project" value="InterPro"/>
</dbReference>
<dbReference type="PANTHER" id="PTHR30466">
    <property type="entry name" value="FLAVIN REDUCTASE"/>
    <property type="match status" value="1"/>
</dbReference>
<dbReference type="PANTHER" id="PTHR30466:SF1">
    <property type="entry name" value="FMN REDUCTASE (NADH) RUTF"/>
    <property type="match status" value="1"/>
</dbReference>
<dbReference type="PATRIC" id="fig|1938.3.peg.4613"/>
<dbReference type="Proteomes" id="UP000037432">
    <property type="component" value="Unassembled WGS sequence"/>
</dbReference>
<evidence type="ECO:0000256" key="1">
    <source>
        <dbReference type="ARBA" id="ARBA00023002"/>
    </source>
</evidence>
<name>A0A0J7Z851_STRVR</name>
<gene>
    <name evidence="3" type="ORF">ACM01_23900</name>
</gene>
<reference evidence="3 4" key="1">
    <citation type="submission" date="2015-06" db="EMBL/GenBank/DDBJ databases">
        <authorList>
            <person name="Ju K.-S."/>
            <person name="Doroghazi J.R."/>
            <person name="Metcalf W.W."/>
        </authorList>
    </citation>
    <scope>NUCLEOTIDE SEQUENCE [LARGE SCALE GENOMIC DNA]</scope>
    <source>
        <strain evidence="3 4">NRRL 3414</strain>
    </source>
</reference>
<protein>
    <recommendedName>
        <fullName evidence="2">Flavin reductase like domain-containing protein</fullName>
    </recommendedName>
</protein>
<dbReference type="InterPro" id="IPR050268">
    <property type="entry name" value="NADH-dep_flavin_reductase"/>
</dbReference>
<dbReference type="GO" id="GO:0042602">
    <property type="term" value="F:riboflavin reductase (NADPH) activity"/>
    <property type="evidence" value="ECO:0007669"/>
    <property type="project" value="TreeGrafter"/>
</dbReference>
<dbReference type="Gene3D" id="2.30.110.10">
    <property type="entry name" value="Electron Transport, Fmn-binding Protein, Chain A"/>
    <property type="match status" value="1"/>
</dbReference>
<dbReference type="Pfam" id="PF01613">
    <property type="entry name" value="Flavin_Reduct"/>
    <property type="match status" value="1"/>
</dbReference>
<feature type="domain" description="Flavin reductase like" evidence="2">
    <location>
        <begin position="23"/>
        <end position="162"/>
    </location>
</feature>
<dbReference type="AlphaFoldDB" id="A0A0J7Z851"/>
<accession>A0A0J7Z851</accession>
<dbReference type="InterPro" id="IPR012349">
    <property type="entry name" value="Split_barrel_FMN-bd"/>
</dbReference>